<feature type="compositionally biased region" description="Low complexity" evidence="7">
    <location>
        <begin position="25"/>
        <end position="62"/>
    </location>
</feature>
<dbReference type="InterPro" id="IPR003593">
    <property type="entry name" value="AAA+_ATPase"/>
</dbReference>
<sequence length="635" mass="65344">MTRPRPERTPAKPARETAGKASAQTAGTASVRTAGTASATTTGKASAKTTGRAPAKAPGGAPALPVAAGRDVLRAALALVRADRRGFLAAVLLNVCAVGAGLVAPWLLGEIVERVRDGSGVPTVDRLAAGILAASLAQILLTRWARLHAHRFGERAQARVRERFAARLLALPPAVAERAGTGDLVVRGTTDIGTVGTTLRDAGPEVFVAALQVPLILGAAVLVSPLLGACGVLGLAVTWAAARWYMRRAPAAYLAEGEANAALAEEVTASAAGARTTEVYGLAARRLARVLDRVAVAHRAREGTLALRSVLFPAVDFGAFLPVAAALLLGGLLHAHGLASLGAVLACALYLRKLSEPVDILLQWLEFLQRGTASFARVEGLGLVTGDAPVPAPRAPTGDGTLRLAGVRHSYDGDRDAVRDVDLTVRPGERLVVVGPSGAGKTTLGRLVSGAETPSGGAVTLDGVPVHTLPPGRVVLVTQEHHVFLGTLRENLALAAPDAGDADLERALATVGADWARELPAGLDTVLGPGGLSPDGAAVQQLSLARTLLLDPGVLVLDEATSLIDPRTARRTERALAAVLAGRTVITVAHRLHTTRDADRVAVMEDGALTELGTHEELVGAGGTYAGLWRAWHGA</sequence>
<dbReference type="Pfam" id="PF00005">
    <property type="entry name" value="ABC_tran"/>
    <property type="match status" value="1"/>
</dbReference>
<proteinExistence type="predicted"/>
<dbReference type="InterPro" id="IPR036640">
    <property type="entry name" value="ABC1_TM_sf"/>
</dbReference>
<dbReference type="EMBL" id="JAVRET010000021">
    <property type="protein sequence ID" value="MDT0409658.1"/>
    <property type="molecule type" value="Genomic_DNA"/>
</dbReference>
<evidence type="ECO:0000256" key="8">
    <source>
        <dbReference type="SAM" id="Phobius"/>
    </source>
</evidence>
<dbReference type="Gene3D" id="1.20.1560.10">
    <property type="entry name" value="ABC transporter type 1, transmembrane domain"/>
    <property type="match status" value="1"/>
</dbReference>
<dbReference type="RefSeq" id="WP_010261477.1">
    <property type="nucleotide sequence ID" value="NZ_JAVRET010000021.1"/>
</dbReference>
<dbReference type="InterPro" id="IPR003439">
    <property type="entry name" value="ABC_transporter-like_ATP-bd"/>
</dbReference>
<dbReference type="InterPro" id="IPR011527">
    <property type="entry name" value="ABC1_TM_dom"/>
</dbReference>
<feature type="region of interest" description="Disordered" evidence="7">
    <location>
        <begin position="1"/>
        <end position="62"/>
    </location>
</feature>
<dbReference type="PROSITE" id="PS50893">
    <property type="entry name" value="ABC_TRANSPORTER_2"/>
    <property type="match status" value="1"/>
</dbReference>
<dbReference type="SUPFAM" id="SSF52540">
    <property type="entry name" value="P-loop containing nucleoside triphosphate hydrolases"/>
    <property type="match status" value="1"/>
</dbReference>
<dbReference type="SUPFAM" id="SSF90123">
    <property type="entry name" value="ABC transporter transmembrane region"/>
    <property type="match status" value="1"/>
</dbReference>
<dbReference type="InterPro" id="IPR039421">
    <property type="entry name" value="Type_1_exporter"/>
</dbReference>
<dbReference type="PANTHER" id="PTHR43394:SF1">
    <property type="entry name" value="ATP-BINDING CASSETTE SUB-FAMILY B MEMBER 10, MITOCHONDRIAL"/>
    <property type="match status" value="1"/>
</dbReference>
<reference evidence="12" key="1">
    <citation type="submission" date="2023-07" db="EMBL/GenBank/DDBJ databases">
        <title>30 novel species of actinomycetes from the DSMZ collection.</title>
        <authorList>
            <person name="Nouioui I."/>
        </authorList>
    </citation>
    <scope>NUCLEOTIDE SEQUENCE [LARGE SCALE GENOMIC DNA]</scope>
    <source>
        <strain evidence="12">DSM 41979</strain>
    </source>
</reference>
<feature type="domain" description="ABC transmembrane type-1" evidence="10">
    <location>
        <begin position="88"/>
        <end position="370"/>
    </location>
</feature>
<protein>
    <submittedName>
        <fullName evidence="11">ABC transporter ATP-binding protein</fullName>
    </submittedName>
</protein>
<keyword evidence="6 8" id="KW-0472">Membrane</keyword>
<accession>A0ABU2QYX9</accession>
<dbReference type="GO" id="GO:0005524">
    <property type="term" value="F:ATP binding"/>
    <property type="evidence" value="ECO:0007669"/>
    <property type="project" value="UniProtKB-KW"/>
</dbReference>
<evidence type="ECO:0000256" key="7">
    <source>
        <dbReference type="SAM" id="MobiDB-lite"/>
    </source>
</evidence>
<keyword evidence="3" id="KW-0547">Nucleotide-binding</keyword>
<evidence type="ECO:0000313" key="12">
    <source>
        <dbReference type="Proteomes" id="UP001183610"/>
    </source>
</evidence>
<dbReference type="SMART" id="SM00382">
    <property type="entry name" value="AAA"/>
    <property type="match status" value="1"/>
</dbReference>
<keyword evidence="4 11" id="KW-0067">ATP-binding</keyword>
<comment type="caution">
    <text evidence="11">The sequence shown here is derived from an EMBL/GenBank/DDBJ whole genome shotgun (WGS) entry which is preliminary data.</text>
</comment>
<feature type="transmembrane region" description="Helical" evidence="8">
    <location>
        <begin position="215"/>
        <end position="242"/>
    </location>
</feature>
<evidence type="ECO:0000256" key="6">
    <source>
        <dbReference type="ARBA" id="ARBA00023136"/>
    </source>
</evidence>
<keyword evidence="12" id="KW-1185">Reference proteome</keyword>
<dbReference type="Proteomes" id="UP001183610">
    <property type="component" value="Unassembled WGS sequence"/>
</dbReference>
<comment type="subcellular location">
    <subcellularLocation>
        <location evidence="1">Cell membrane</location>
        <topology evidence="1">Multi-pass membrane protein</topology>
    </subcellularLocation>
</comment>
<evidence type="ECO:0000259" key="10">
    <source>
        <dbReference type="PROSITE" id="PS50929"/>
    </source>
</evidence>
<dbReference type="Gene3D" id="3.40.50.300">
    <property type="entry name" value="P-loop containing nucleotide triphosphate hydrolases"/>
    <property type="match status" value="1"/>
</dbReference>
<feature type="transmembrane region" description="Helical" evidence="8">
    <location>
        <begin position="319"/>
        <end position="351"/>
    </location>
</feature>
<gene>
    <name evidence="11" type="ORF">RM698_11455</name>
</gene>
<feature type="compositionally biased region" description="Basic and acidic residues" evidence="7">
    <location>
        <begin position="1"/>
        <end position="18"/>
    </location>
</feature>
<name>A0ABU2QYX9_9ACTN</name>
<dbReference type="InterPro" id="IPR027417">
    <property type="entry name" value="P-loop_NTPase"/>
</dbReference>
<dbReference type="PANTHER" id="PTHR43394">
    <property type="entry name" value="ATP-DEPENDENT PERMEASE MDL1, MITOCHONDRIAL"/>
    <property type="match status" value="1"/>
</dbReference>
<evidence type="ECO:0000259" key="9">
    <source>
        <dbReference type="PROSITE" id="PS50893"/>
    </source>
</evidence>
<feature type="domain" description="ABC transporter" evidence="9">
    <location>
        <begin position="402"/>
        <end position="631"/>
    </location>
</feature>
<evidence type="ECO:0000256" key="4">
    <source>
        <dbReference type="ARBA" id="ARBA00022840"/>
    </source>
</evidence>
<evidence type="ECO:0000313" key="11">
    <source>
        <dbReference type="EMBL" id="MDT0409658.1"/>
    </source>
</evidence>
<dbReference type="CDD" id="cd07346">
    <property type="entry name" value="ABC_6TM_exporters"/>
    <property type="match status" value="1"/>
</dbReference>
<feature type="transmembrane region" description="Helical" evidence="8">
    <location>
        <begin position="87"/>
        <end position="107"/>
    </location>
</feature>
<dbReference type="Pfam" id="PF00664">
    <property type="entry name" value="ABC_membrane"/>
    <property type="match status" value="1"/>
</dbReference>
<dbReference type="PROSITE" id="PS50929">
    <property type="entry name" value="ABC_TM1F"/>
    <property type="match status" value="1"/>
</dbReference>
<evidence type="ECO:0000256" key="2">
    <source>
        <dbReference type="ARBA" id="ARBA00022692"/>
    </source>
</evidence>
<evidence type="ECO:0000256" key="1">
    <source>
        <dbReference type="ARBA" id="ARBA00004651"/>
    </source>
</evidence>
<organism evidence="11 12">
    <name type="scientific">Streptomyces evansiae</name>
    <dbReference type="NCBI Taxonomy" id="3075535"/>
    <lineage>
        <taxon>Bacteria</taxon>
        <taxon>Bacillati</taxon>
        <taxon>Actinomycetota</taxon>
        <taxon>Actinomycetes</taxon>
        <taxon>Kitasatosporales</taxon>
        <taxon>Streptomycetaceae</taxon>
        <taxon>Streptomyces</taxon>
    </lineage>
</organism>
<keyword evidence="5 8" id="KW-1133">Transmembrane helix</keyword>
<evidence type="ECO:0000256" key="5">
    <source>
        <dbReference type="ARBA" id="ARBA00022989"/>
    </source>
</evidence>
<evidence type="ECO:0000256" key="3">
    <source>
        <dbReference type="ARBA" id="ARBA00022741"/>
    </source>
</evidence>
<keyword evidence="2 8" id="KW-0812">Transmembrane</keyword>